<dbReference type="InterPro" id="IPR000415">
    <property type="entry name" value="Nitroreductase-like"/>
</dbReference>
<feature type="domain" description="Nitroreductase" evidence="6">
    <location>
        <begin position="10"/>
        <end position="164"/>
    </location>
</feature>
<comment type="caution">
    <text evidence="7">The sequence shown here is derived from an EMBL/GenBank/DDBJ whole genome shotgun (WGS) entry which is preliminary data.</text>
</comment>
<keyword evidence="2 5" id="KW-0285">Flavoprotein</keyword>
<evidence type="ECO:0000313" key="11">
    <source>
        <dbReference type="Proteomes" id="UP000072605"/>
    </source>
</evidence>
<accession>A0A0V8GD89</accession>
<dbReference type="PIRSF" id="PIRSF005426">
    <property type="entry name" value="Frp"/>
    <property type="match status" value="1"/>
</dbReference>
<evidence type="ECO:0000313" key="7">
    <source>
        <dbReference type="EMBL" id="KSU48138.1"/>
    </source>
</evidence>
<evidence type="ECO:0000256" key="4">
    <source>
        <dbReference type="ARBA" id="ARBA00023002"/>
    </source>
</evidence>
<evidence type="ECO:0000259" key="6">
    <source>
        <dbReference type="Pfam" id="PF00881"/>
    </source>
</evidence>
<dbReference type="PANTHER" id="PTHR43425:SF3">
    <property type="entry name" value="NADPH-DEPENDENT OXIDOREDUCTASE"/>
    <property type="match status" value="1"/>
</dbReference>
<dbReference type="OrthoDB" id="9775805at2"/>
<dbReference type="InterPro" id="IPR016446">
    <property type="entry name" value="Flavin_OxRdtase_Frp"/>
</dbReference>
<name>A0A0V8GD89_9BACL</name>
<dbReference type="Proteomes" id="UP001387110">
    <property type="component" value="Unassembled WGS sequence"/>
</dbReference>
<dbReference type="AlphaFoldDB" id="A0A0V8GD89"/>
<dbReference type="GeneID" id="90838258"/>
<dbReference type="PANTHER" id="PTHR43425">
    <property type="entry name" value="OXYGEN-INSENSITIVE NADPH NITROREDUCTASE"/>
    <property type="match status" value="1"/>
</dbReference>
<keyword evidence="5" id="KW-0521">NADP</keyword>
<keyword evidence="3 5" id="KW-0288">FMN</keyword>
<evidence type="ECO:0000313" key="10">
    <source>
        <dbReference type="Proteomes" id="UP000053797"/>
    </source>
</evidence>
<evidence type="ECO:0000256" key="1">
    <source>
        <dbReference type="ARBA" id="ARBA00008366"/>
    </source>
</evidence>
<evidence type="ECO:0000256" key="2">
    <source>
        <dbReference type="ARBA" id="ARBA00022630"/>
    </source>
</evidence>
<keyword evidence="12" id="KW-1185">Reference proteome</keyword>
<proteinExistence type="inferred from homology"/>
<dbReference type="GO" id="GO:0016491">
    <property type="term" value="F:oxidoreductase activity"/>
    <property type="evidence" value="ECO:0007669"/>
    <property type="project" value="UniProtKB-UniRule"/>
</dbReference>
<dbReference type="InterPro" id="IPR029479">
    <property type="entry name" value="Nitroreductase"/>
</dbReference>
<protein>
    <submittedName>
        <fullName evidence="7">NADPH-dependent oxidoreductase</fullName>
    </submittedName>
    <submittedName>
        <fullName evidence="9">Oxygen-insensitive NADPH nitroreductase</fullName>
    </submittedName>
</protein>
<organism evidence="7 10">
    <name type="scientific">Exiguobacterium indicum</name>
    <dbReference type="NCBI Taxonomy" id="296995"/>
    <lineage>
        <taxon>Bacteria</taxon>
        <taxon>Bacillati</taxon>
        <taxon>Bacillota</taxon>
        <taxon>Bacilli</taxon>
        <taxon>Bacillales</taxon>
        <taxon>Bacillales Family XII. Incertae Sedis</taxon>
        <taxon>Exiguobacterium</taxon>
    </lineage>
</organism>
<dbReference type="Pfam" id="PF00881">
    <property type="entry name" value="Nitroreductase"/>
    <property type="match status" value="1"/>
</dbReference>
<dbReference type="EMBL" id="JBAWKY010000005">
    <property type="protein sequence ID" value="MEI4463609.1"/>
    <property type="molecule type" value="Genomic_DNA"/>
</dbReference>
<sequence>MNETIQHLLNHRSIRKFKQHQLDEETIETLIKAAQAASTSSYQQAYAIIGVEDEGLKRQLVDVASGQRYVAENSYFFVFCMDYHKHTLAAELAGGDVSRTIETTEALVVGAVDAGLAAQNLVVAAESLGYGTVYIGSLRNDARRVSELLQLPDHVVPLFGVAVGLPDQQPGKKPRLPMDAVFHRNTYTDDDTMRELLTGYEESTSSYYGERTGGQRTEGWVKQMAASMHEPKRTYLREFLKEKQIAKD</sequence>
<dbReference type="EMBL" id="LDQV01000002">
    <property type="protein sequence ID" value="KTR28724.1"/>
    <property type="molecule type" value="Genomic_DNA"/>
</dbReference>
<dbReference type="SUPFAM" id="SSF55469">
    <property type="entry name" value="FMN-dependent nitroreductase-like"/>
    <property type="match status" value="1"/>
</dbReference>
<dbReference type="Proteomes" id="UP000053797">
    <property type="component" value="Unassembled WGS sequence"/>
</dbReference>
<comment type="similarity">
    <text evidence="1 5">Belongs to the flavin oxidoreductase frp family.</text>
</comment>
<reference evidence="8 11" key="2">
    <citation type="journal article" date="2016" name="Front. Microbiol.">
        <title>Genomic Resource of Rice Seed Associated Bacteria.</title>
        <authorList>
            <person name="Midha S."/>
            <person name="Bansal K."/>
            <person name="Sharma S."/>
            <person name="Kumar N."/>
            <person name="Patil P.P."/>
            <person name="Chaudhry V."/>
            <person name="Patil P.B."/>
        </authorList>
    </citation>
    <scope>NUCLEOTIDE SEQUENCE [LARGE SCALE GENOMIC DNA]</scope>
    <source>
        <strain evidence="8 11">RSA11</strain>
    </source>
</reference>
<gene>
    <name evidence="9" type="primary">nfsA</name>
    <name evidence="7" type="ORF">AS033_13455</name>
    <name evidence="8" type="ORF">RSA11_00215</name>
    <name evidence="9" type="ORF">SZL87_14375</name>
</gene>
<evidence type="ECO:0000313" key="9">
    <source>
        <dbReference type="EMBL" id="MEI4463609.1"/>
    </source>
</evidence>
<evidence type="ECO:0000313" key="8">
    <source>
        <dbReference type="EMBL" id="KTR28724.1"/>
    </source>
</evidence>
<dbReference type="Gene3D" id="3.40.109.10">
    <property type="entry name" value="NADH Oxidase"/>
    <property type="match status" value="1"/>
</dbReference>
<dbReference type="EMBL" id="LNQL01000005">
    <property type="protein sequence ID" value="KSU48138.1"/>
    <property type="molecule type" value="Genomic_DNA"/>
</dbReference>
<dbReference type="CDD" id="cd02146">
    <property type="entry name" value="NfsA-like"/>
    <property type="match status" value="1"/>
</dbReference>
<dbReference type="NCBIfam" id="NF008033">
    <property type="entry name" value="PRK10765.1"/>
    <property type="match status" value="1"/>
</dbReference>
<evidence type="ECO:0000256" key="3">
    <source>
        <dbReference type="ARBA" id="ARBA00022643"/>
    </source>
</evidence>
<keyword evidence="4 5" id="KW-0560">Oxidoreductase</keyword>
<evidence type="ECO:0000313" key="12">
    <source>
        <dbReference type="Proteomes" id="UP001387110"/>
    </source>
</evidence>
<reference evidence="7 10" key="1">
    <citation type="journal article" date="2015" name="Int. J. Syst. Evol. Microbiol.">
        <title>Exiguobacterium enclense sp. nov., isolated from sediment.</title>
        <authorList>
            <person name="Dastager S.G."/>
            <person name="Mawlankar R."/>
            <person name="Sonalkar V.V."/>
            <person name="Thorat M.N."/>
            <person name="Mual P."/>
            <person name="Verma A."/>
            <person name="Krishnamurthi S."/>
            <person name="Tang S.K."/>
            <person name="Li W.J."/>
        </authorList>
    </citation>
    <scope>NUCLEOTIDE SEQUENCE [LARGE SCALE GENOMIC DNA]</scope>
    <source>
        <strain evidence="7 10">NIO-1109</strain>
    </source>
</reference>
<reference evidence="9 12" key="3">
    <citation type="submission" date="2023-12" db="EMBL/GenBank/DDBJ databases">
        <authorList>
            <person name="Easwaran N."/>
            <person name="Lazarus H.P.S."/>
        </authorList>
    </citation>
    <scope>NUCLEOTIDE SEQUENCE [LARGE SCALE GENOMIC DNA]</scope>
    <source>
        <strain evidence="9 12">VIT-2023</strain>
    </source>
</reference>
<evidence type="ECO:0000256" key="5">
    <source>
        <dbReference type="PIRNR" id="PIRNR005426"/>
    </source>
</evidence>
<dbReference type="Proteomes" id="UP000072605">
    <property type="component" value="Unassembled WGS sequence"/>
</dbReference>
<dbReference type="RefSeq" id="WP_023467208.1">
    <property type="nucleotide sequence ID" value="NZ_FMYN01000005.1"/>
</dbReference>